<gene>
    <name evidence="1" type="ORF">GCM10009745_41680</name>
</gene>
<comment type="caution">
    <text evidence="1">The sequence shown here is derived from an EMBL/GenBank/DDBJ whole genome shotgun (WGS) entry which is preliminary data.</text>
</comment>
<reference evidence="2" key="1">
    <citation type="journal article" date="2019" name="Int. J. Syst. Evol. Microbiol.">
        <title>The Global Catalogue of Microorganisms (GCM) 10K type strain sequencing project: providing services to taxonomists for standard genome sequencing and annotation.</title>
        <authorList>
            <consortium name="The Broad Institute Genomics Platform"/>
            <consortium name="The Broad Institute Genome Sequencing Center for Infectious Disease"/>
            <person name="Wu L."/>
            <person name="Ma J."/>
        </authorList>
    </citation>
    <scope>NUCLEOTIDE SEQUENCE [LARGE SCALE GENOMIC DNA]</scope>
    <source>
        <strain evidence="2">JCM 14307</strain>
    </source>
</reference>
<protein>
    <recommendedName>
        <fullName evidence="3">MarR family transcriptional regulator</fullName>
    </recommendedName>
</protein>
<accession>A0ABP4TQ91</accession>
<evidence type="ECO:0000313" key="1">
    <source>
        <dbReference type="EMBL" id="GAA1691968.1"/>
    </source>
</evidence>
<keyword evidence="2" id="KW-1185">Reference proteome</keyword>
<name>A0ABP4TQ91_9ACTN</name>
<dbReference type="RefSeq" id="WP_344154311.1">
    <property type="nucleotide sequence ID" value="NZ_BAAANF010000015.1"/>
</dbReference>
<evidence type="ECO:0000313" key="2">
    <source>
        <dbReference type="Proteomes" id="UP001500280"/>
    </source>
</evidence>
<dbReference type="EMBL" id="BAAANF010000015">
    <property type="protein sequence ID" value="GAA1691968.1"/>
    <property type="molecule type" value="Genomic_DNA"/>
</dbReference>
<evidence type="ECO:0008006" key="3">
    <source>
        <dbReference type="Google" id="ProtNLM"/>
    </source>
</evidence>
<proteinExistence type="predicted"/>
<dbReference type="Proteomes" id="UP001500280">
    <property type="component" value="Unassembled WGS sequence"/>
</dbReference>
<organism evidence="1 2">
    <name type="scientific">Kribbella yunnanensis</name>
    <dbReference type="NCBI Taxonomy" id="190194"/>
    <lineage>
        <taxon>Bacteria</taxon>
        <taxon>Bacillati</taxon>
        <taxon>Actinomycetota</taxon>
        <taxon>Actinomycetes</taxon>
        <taxon>Propionibacteriales</taxon>
        <taxon>Kribbellaceae</taxon>
        <taxon>Kribbella</taxon>
    </lineage>
</organism>
<sequence>MSEETAPQILRRIWLACQELLAESGGARITSYEVAKRVDLDHPLVVEGLRTMDYYLFMRPFDASDGHQAHVEVLGLDQEYEAQ</sequence>